<keyword evidence="1" id="KW-0472">Membrane</keyword>
<dbReference type="EMBL" id="FMSV02000498">
    <property type="protein sequence ID" value="SEH06520.1"/>
    <property type="molecule type" value="Genomic_DNA"/>
</dbReference>
<protein>
    <submittedName>
        <fullName evidence="2">Uncharacterized protein</fullName>
    </submittedName>
</protein>
<accession>A0A1H6F8U4</accession>
<feature type="transmembrane region" description="Helical" evidence="1">
    <location>
        <begin position="80"/>
        <end position="103"/>
    </location>
</feature>
<evidence type="ECO:0000313" key="3">
    <source>
        <dbReference type="Proteomes" id="UP000236724"/>
    </source>
</evidence>
<dbReference type="OrthoDB" id="10020258at2"/>
<evidence type="ECO:0000313" key="2">
    <source>
        <dbReference type="EMBL" id="SEH06520.1"/>
    </source>
</evidence>
<dbReference type="AlphaFoldDB" id="A0A1H6F8U4"/>
<sequence>MSNFIFNIKLLYLKYVLKLCKLFTEHDFNKDKNFIKHILKDCNKNNKAVSLFLDDLNNSDNLEIKQLKNKLKISIKIFKTFNFFIIFLLIFIPYFIFSIYLIFNFISPNIELQASSQESPKGGETSEILEIDSQSINKLGVLKDTNIINAPAILGILKTPEELKKPKALEIPEFKKTKPENEEKEKSTQVDSEKIKYDSIKKQIIFNLIKKCKEHMLKKEWTTGRNGAALDCYKKVDYMDSGNAAAREGILKIENEYIRLANFSIEKGNISLFYKYLNRIRRVNPESTLVKLIDSLN</sequence>
<keyword evidence="3" id="KW-1185">Reference proteome</keyword>
<dbReference type="Proteomes" id="UP000236724">
    <property type="component" value="Unassembled WGS sequence"/>
</dbReference>
<gene>
    <name evidence="2" type="ORF">MBHS_02383</name>
</gene>
<proteinExistence type="predicted"/>
<name>A0A1H6F8U4_9GAMM</name>
<reference evidence="2 3" key="1">
    <citation type="submission" date="2016-10" db="EMBL/GenBank/DDBJ databases">
        <authorList>
            <person name="de Groot N.N."/>
        </authorList>
    </citation>
    <scope>NUCLEOTIDE SEQUENCE [LARGE SCALE GENOMIC DNA]</scope>
    <source>
        <strain evidence="2">MBHS1</strain>
    </source>
</reference>
<keyword evidence="1" id="KW-1133">Transmembrane helix</keyword>
<evidence type="ECO:0000256" key="1">
    <source>
        <dbReference type="SAM" id="Phobius"/>
    </source>
</evidence>
<organism evidence="2 3">
    <name type="scientific">Candidatus Venteria ishoeyi</name>
    <dbReference type="NCBI Taxonomy" id="1899563"/>
    <lineage>
        <taxon>Bacteria</taxon>
        <taxon>Pseudomonadati</taxon>
        <taxon>Pseudomonadota</taxon>
        <taxon>Gammaproteobacteria</taxon>
        <taxon>Thiotrichales</taxon>
        <taxon>Thiotrichaceae</taxon>
        <taxon>Venteria</taxon>
    </lineage>
</organism>
<dbReference type="RefSeq" id="WP_146066745.1">
    <property type="nucleotide sequence ID" value="NZ_FMSV02000498.1"/>
</dbReference>
<keyword evidence="1" id="KW-0812">Transmembrane</keyword>